<protein>
    <submittedName>
        <fullName evidence="5">GntR family transcriptional regulator</fullName>
    </submittedName>
</protein>
<evidence type="ECO:0000256" key="2">
    <source>
        <dbReference type="ARBA" id="ARBA00023125"/>
    </source>
</evidence>
<dbReference type="SMART" id="SM00866">
    <property type="entry name" value="UTRA"/>
    <property type="match status" value="1"/>
</dbReference>
<dbReference type="SUPFAM" id="SSF46785">
    <property type="entry name" value="Winged helix' DNA-binding domain"/>
    <property type="match status" value="1"/>
</dbReference>
<dbReference type="CDD" id="cd07377">
    <property type="entry name" value="WHTH_GntR"/>
    <property type="match status" value="1"/>
</dbReference>
<evidence type="ECO:0000259" key="4">
    <source>
        <dbReference type="PROSITE" id="PS50949"/>
    </source>
</evidence>
<evidence type="ECO:0000256" key="3">
    <source>
        <dbReference type="ARBA" id="ARBA00023163"/>
    </source>
</evidence>
<dbReference type="Proteomes" id="UP000260943">
    <property type="component" value="Unassembled WGS sequence"/>
</dbReference>
<sequence length="245" mass="27215">MPSELNPSSQEPLYKQLMGDIKRDIASGLYAPNDKIPSEIELGDIYRVSRITIRRAIKELQQSGVLTKRQGKGTFVNPKHAPEENIESQGFTIGFSETCQANGLVPGARLVTRELVDADPRTSAFFGEAGAGKAVRIVRIRTADGRPLMIEDNLFNPSLFSFFLDVPLDDNSTYELIKERTGLIPMTLGQTELSMVRATAKQAEMLDVSENEPLFQIDGLFVGQGNEPIYVGSQFIVARNYKFRL</sequence>
<dbReference type="PROSITE" id="PS50949">
    <property type="entry name" value="HTH_GNTR"/>
    <property type="match status" value="1"/>
</dbReference>
<dbReference type="InterPro" id="IPR036388">
    <property type="entry name" value="WH-like_DNA-bd_sf"/>
</dbReference>
<dbReference type="InterPro" id="IPR036390">
    <property type="entry name" value="WH_DNA-bd_sf"/>
</dbReference>
<feature type="domain" description="HTH gntR-type" evidence="4">
    <location>
        <begin position="11"/>
        <end position="79"/>
    </location>
</feature>
<dbReference type="PRINTS" id="PR00035">
    <property type="entry name" value="HTHGNTR"/>
</dbReference>
<name>A0A3E4QTG3_9ACTN</name>
<dbReference type="GO" id="GO:0003677">
    <property type="term" value="F:DNA binding"/>
    <property type="evidence" value="ECO:0007669"/>
    <property type="project" value="UniProtKB-KW"/>
</dbReference>
<dbReference type="Pfam" id="PF00392">
    <property type="entry name" value="GntR"/>
    <property type="match status" value="1"/>
</dbReference>
<dbReference type="Gene3D" id="1.10.10.10">
    <property type="entry name" value="Winged helix-like DNA-binding domain superfamily/Winged helix DNA-binding domain"/>
    <property type="match status" value="1"/>
</dbReference>
<dbReference type="SMART" id="SM00345">
    <property type="entry name" value="HTH_GNTR"/>
    <property type="match status" value="1"/>
</dbReference>
<proteinExistence type="predicted"/>
<keyword evidence="1" id="KW-0805">Transcription regulation</keyword>
<dbReference type="AlphaFoldDB" id="A0A3E4QTG3"/>
<comment type="caution">
    <text evidence="5">The sequence shown here is derived from an EMBL/GenBank/DDBJ whole genome shotgun (WGS) entry which is preliminary data.</text>
</comment>
<dbReference type="PANTHER" id="PTHR44846:SF1">
    <property type="entry name" value="MANNOSYL-D-GLYCERATE TRANSPORT_METABOLISM SYSTEM REPRESSOR MNGR-RELATED"/>
    <property type="match status" value="1"/>
</dbReference>
<dbReference type="InterPro" id="IPR050679">
    <property type="entry name" value="Bact_HTH_transcr_reg"/>
</dbReference>
<accession>A0A3E4QTG3</accession>
<organism evidence="5 6">
    <name type="scientific">Collinsella tanakaei</name>
    <dbReference type="NCBI Taxonomy" id="626935"/>
    <lineage>
        <taxon>Bacteria</taxon>
        <taxon>Bacillati</taxon>
        <taxon>Actinomycetota</taxon>
        <taxon>Coriobacteriia</taxon>
        <taxon>Coriobacteriales</taxon>
        <taxon>Coriobacteriaceae</taxon>
        <taxon>Collinsella</taxon>
    </lineage>
</organism>
<dbReference type="GO" id="GO:0045892">
    <property type="term" value="P:negative regulation of DNA-templated transcription"/>
    <property type="evidence" value="ECO:0007669"/>
    <property type="project" value="TreeGrafter"/>
</dbReference>
<dbReference type="RefSeq" id="WP_117679565.1">
    <property type="nucleotide sequence ID" value="NZ_QSRJ01000005.1"/>
</dbReference>
<keyword evidence="3" id="KW-0804">Transcription</keyword>
<gene>
    <name evidence="5" type="ORF">DXC81_05620</name>
</gene>
<dbReference type="EMBL" id="QSRJ01000005">
    <property type="protein sequence ID" value="RGL10509.1"/>
    <property type="molecule type" value="Genomic_DNA"/>
</dbReference>
<dbReference type="PANTHER" id="PTHR44846">
    <property type="entry name" value="MANNOSYL-D-GLYCERATE TRANSPORT/METABOLISM SYSTEM REPRESSOR MNGR-RELATED"/>
    <property type="match status" value="1"/>
</dbReference>
<dbReference type="Gene3D" id="3.40.1410.10">
    <property type="entry name" value="Chorismate lyase-like"/>
    <property type="match status" value="1"/>
</dbReference>
<dbReference type="Pfam" id="PF07702">
    <property type="entry name" value="UTRA"/>
    <property type="match status" value="1"/>
</dbReference>
<dbReference type="SUPFAM" id="SSF64288">
    <property type="entry name" value="Chorismate lyase-like"/>
    <property type="match status" value="1"/>
</dbReference>
<dbReference type="FunFam" id="1.10.10.10:FF:000079">
    <property type="entry name" value="GntR family transcriptional regulator"/>
    <property type="match status" value="1"/>
</dbReference>
<dbReference type="InterPro" id="IPR028978">
    <property type="entry name" value="Chorismate_lyase_/UTRA_dom_sf"/>
</dbReference>
<evidence type="ECO:0000313" key="6">
    <source>
        <dbReference type="Proteomes" id="UP000260943"/>
    </source>
</evidence>
<evidence type="ECO:0000313" key="5">
    <source>
        <dbReference type="EMBL" id="RGL10509.1"/>
    </source>
</evidence>
<dbReference type="GO" id="GO:0003700">
    <property type="term" value="F:DNA-binding transcription factor activity"/>
    <property type="evidence" value="ECO:0007669"/>
    <property type="project" value="InterPro"/>
</dbReference>
<reference evidence="5 6" key="1">
    <citation type="submission" date="2018-08" db="EMBL/GenBank/DDBJ databases">
        <title>A genome reference for cultivated species of the human gut microbiota.</title>
        <authorList>
            <person name="Zou Y."/>
            <person name="Xue W."/>
            <person name="Luo G."/>
        </authorList>
    </citation>
    <scope>NUCLEOTIDE SEQUENCE [LARGE SCALE GENOMIC DNA]</scope>
    <source>
        <strain evidence="5 6">TF08-14</strain>
    </source>
</reference>
<dbReference type="InterPro" id="IPR011663">
    <property type="entry name" value="UTRA"/>
</dbReference>
<keyword evidence="2" id="KW-0238">DNA-binding</keyword>
<dbReference type="InterPro" id="IPR000524">
    <property type="entry name" value="Tscrpt_reg_HTH_GntR"/>
</dbReference>
<evidence type="ECO:0000256" key="1">
    <source>
        <dbReference type="ARBA" id="ARBA00023015"/>
    </source>
</evidence>